<feature type="signal peptide" evidence="1">
    <location>
        <begin position="1"/>
        <end position="34"/>
    </location>
</feature>
<dbReference type="Pfam" id="PF01547">
    <property type="entry name" value="SBP_bac_1"/>
    <property type="match status" value="1"/>
</dbReference>
<reference evidence="2 3" key="1">
    <citation type="submission" date="2019-03" db="EMBL/GenBank/DDBJ databases">
        <title>Draft genome sequences of novel Actinobacteria.</title>
        <authorList>
            <person name="Sahin N."/>
            <person name="Ay H."/>
            <person name="Saygin H."/>
        </authorList>
    </citation>
    <scope>NUCLEOTIDE SEQUENCE [LARGE SCALE GENOMIC DNA]</scope>
    <source>
        <strain evidence="2 3">5K138</strain>
    </source>
</reference>
<feature type="chain" id="PRO_5039389463" evidence="1">
    <location>
        <begin position="35"/>
        <end position="441"/>
    </location>
</feature>
<evidence type="ECO:0000256" key="1">
    <source>
        <dbReference type="SAM" id="SignalP"/>
    </source>
</evidence>
<dbReference type="PANTHER" id="PTHR43649">
    <property type="entry name" value="ARABINOSE-BINDING PROTEIN-RELATED"/>
    <property type="match status" value="1"/>
</dbReference>
<dbReference type="OrthoDB" id="8663148at2"/>
<dbReference type="PROSITE" id="PS51257">
    <property type="entry name" value="PROKAR_LIPOPROTEIN"/>
    <property type="match status" value="1"/>
</dbReference>
<accession>A0A4R5D3R2</accession>
<dbReference type="EMBL" id="SMKZ01000028">
    <property type="protein sequence ID" value="TDE08019.1"/>
    <property type="molecule type" value="Genomic_DNA"/>
</dbReference>
<dbReference type="AlphaFoldDB" id="A0A4R5D3R2"/>
<protein>
    <submittedName>
        <fullName evidence="2">Carbohydrate ABC transporter substrate-binding protein</fullName>
    </submittedName>
</protein>
<dbReference type="SUPFAM" id="SSF53850">
    <property type="entry name" value="Periplasmic binding protein-like II"/>
    <property type="match status" value="1"/>
</dbReference>
<dbReference type="Gene3D" id="3.40.190.10">
    <property type="entry name" value="Periplasmic binding protein-like II"/>
    <property type="match status" value="1"/>
</dbReference>
<dbReference type="InParanoid" id="A0A4R5D3R2"/>
<dbReference type="PANTHER" id="PTHR43649:SF12">
    <property type="entry name" value="DIACETYLCHITOBIOSE BINDING PROTEIN DASA"/>
    <property type="match status" value="1"/>
</dbReference>
<dbReference type="Proteomes" id="UP000294739">
    <property type="component" value="Unassembled WGS sequence"/>
</dbReference>
<dbReference type="InterPro" id="IPR006059">
    <property type="entry name" value="SBP"/>
</dbReference>
<evidence type="ECO:0000313" key="2">
    <source>
        <dbReference type="EMBL" id="TDE08019.1"/>
    </source>
</evidence>
<evidence type="ECO:0000313" key="3">
    <source>
        <dbReference type="Proteomes" id="UP000294739"/>
    </source>
</evidence>
<comment type="caution">
    <text evidence="2">The sequence shown here is derived from an EMBL/GenBank/DDBJ whole genome shotgun (WGS) entry which is preliminary data.</text>
</comment>
<keyword evidence="1" id="KW-0732">Signal</keyword>
<keyword evidence="3" id="KW-1185">Reference proteome</keyword>
<name>A0A4R5D3R2_9ACTN</name>
<dbReference type="InterPro" id="IPR050490">
    <property type="entry name" value="Bact_solute-bd_prot1"/>
</dbReference>
<sequence>MTQRKISSETTMTRKYLTTLVGVCLLLTGACSSAEGGDGGDDTITYWSQWEKDEPQAAVLEDAIESFTAETGIEVEVEWQGRQVLQKVRPLLRSGDVPDLVDSSSSAIRATLVSADAARDLSAVFEAEVPGENATVGEVLGDYGSLITADSLDGPFMLPTITLAYSFFYDGASHPELAESPPQTWPDFMAMLQGLKVARGSGPVAVDGDIGAYLGVWTSNALINELGEGGFSELIADETGEAWRSPQVAAALEQIAQLPADDVWAEGSFGSKFPQIQERWAAGESDILLMGSWAPQETKNSTTGNFEYRQFAFPEGSAGQFTQSDVTGFAIPTDAEHPEQAEQFLAWLTRKDVMTALTQDALQLVTRMDLEAPPDIADTKRIMEETSVVRVYDGVDGDYPGYVTEVFEPINKQLMTGEITPETMVDQLVSAQADYWARQGQ</sequence>
<gene>
    <name evidence="2" type="ORF">E1269_18965</name>
</gene>
<organism evidence="2 3">
    <name type="scientific">Jiangella asiatica</name>
    <dbReference type="NCBI Taxonomy" id="2530372"/>
    <lineage>
        <taxon>Bacteria</taxon>
        <taxon>Bacillati</taxon>
        <taxon>Actinomycetota</taxon>
        <taxon>Actinomycetes</taxon>
        <taxon>Jiangellales</taxon>
        <taxon>Jiangellaceae</taxon>
        <taxon>Jiangella</taxon>
    </lineage>
</organism>
<proteinExistence type="predicted"/>